<dbReference type="InterPro" id="IPR051781">
    <property type="entry name" value="Metallo-dep_Hydrolase"/>
</dbReference>
<keyword evidence="2" id="KW-1185">Reference proteome</keyword>
<reference evidence="1 2" key="1">
    <citation type="submission" date="2016-07" db="EMBL/GenBank/DDBJ databases">
        <title>Draft genome sequence of Prauserella muralis DSM 45305, isolated from a mould-covered wall in an indoor environment.</title>
        <authorList>
            <person name="Ruckert C."/>
            <person name="Albersmeier A."/>
            <person name="Jiang C.-L."/>
            <person name="Jiang Y."/>
            <person name="Kalinowski J."/>
            <person name="Schneider O."/>
            <person name="Winkler A."/>
            <person name="Zotchev S.B."/>
        </authorList>
    </citation>
    <scope>NUCLEOTIDE SEQUENCE [LARGE SCALE GENOMIC DNA]</scope>
    <source>
        <strain evidence="1 2">DSM 45305</strain>
    </source>
</reference>
<proteinExistence type="predicted"/>
<dbReference type="Gene3D" id="2.30.40.10">
    <property type="entry name" value="Urease, subunit C, domain 1"/>
    <property type="match status" value="1"/>
</dbReference>
<dbReference type="Gene3D" id="3.20.20.140">
    <property type="entry name" value="Metal-dependent hydrolases"/>
    <property type="match status" value="1"/>
</dbReference>
<dbReference type="InterPro" id="IPR032466">
    <property type="entry name" value="Metal_Hydrolase"/>
</dbReference>
<keyword evidence="1" id="KW-0378">Hydrolase</keyword>
<sequence>MTTVTPALTTERRRLTVLRPSRLFDGVSSTLIEDPVVVVDGSTIVAVDHAARFPVAEHTDVVDLPGATLLPGLIDTHVHLCFDAGPDVVAALAERDDAAVLIAMARAARVALAAGVTTLRDLGDRDYLALALREAGHPGPLPTIVAAGPPITTPGGHCHFLGGAASGVDGVRAAVREHAERGVDVIKVMASGGHLTPGSQAHRPQFSPAELRSIVEQAHRFSLPVTAHAHSVGAIADAVAAGVDGLEHASFQGEAGVVPAPEDLVAAIAERRVDVGATLGFAGNDASRVPPPLRAALPLLRENLRRLIDAGAPVVLGTDAGIAPPKPHDVLPFAVVQLTEHGPTPAQALRTVTSRAASVLGLAHRKGRVAPGYDADLLAVDGDPLTDLSTVHRVRAVYARGAAVPALSNSDER</sequence>
<dbReference type="InterPro" id="IPR011059">
    <property type="entry name" value="Metal-dep_hydrolase_composite"/>
</dbReference>
<name>A0A2V4B2M1_9PSEU</name>
<dbReference type="GO" id="GO:0016810">
    <property type="term" value="F:hydrolase activity, acting on carbon-nitrogen (but not peptide) bonds"/>
    <property type="evidence" value="ECO:0007669"/>
    <property type="project" value="InterPro"/>
</dbReference>
<dbReference type="InterPro" id="IPR006680">
    <property type="entry name" value="Amidohydro-rel"/>
</dbReference>
<dbReference type="OrthoDB" id="3514520at2"/>
<dbReference type="PANTHER" id="PTHR43135:SF3">
    <property type="entry name" value="ALPHA-D-RIBOSE 1-METHYLPHOSPHONATE 5-TRIPHOSPHATE DIPHOSPHATASE"/>
    <property type="match status" value="1"/>
</dbReference>
<dbReference type="PANTHER" id="PTHR43135">
    <property type="entry name" value="ALPHA-D-RIBOSE 1-METHYLPHOSPHONATE 5-TRIPHOSPHATE DIPHOSPHATASE"/>
    <property type="match status" value="1"/>
</dbReference>
<comment type="caution">
    <text evidence="1">The sequence shown here is derived from an EMBL/GenBank/DDBJ whole genome shotgun (WGS) entry which is preliminary data.</text>
</comment>
<dbReference type="Pfam" id="PF01979">
    <property type="entry name" value="Amidohydro_1"/>
    <property type="match status" value="1"/>
</dbReference>
<evidence type="ECO:0000313" key="1">
    <source>
        <dbReference type="EMBL" id="PXY27385.1"/>
    </source>
</evidence>
<dbReference type="RefSeq" id="WP_112281388.1">
    <property type="nucleotide sequence ID" value="NZ_MASW01000002.1"/>
</dbReference>
<gene>
    <name evidence="1" type="ORF">BAY60_13175</name>
</gene>
<dbReference type="SUPFAM" id="SSF51338">
    <property type="entry name" value="Composite domain of metallo-dependent hydrolases"/>
    <property type="match status" value="1"/>
</dbReference>
<dbReference type="SUPFAM" id="SSF51556">
    <property type="entry name" value="Metallo-dependent hydrolases"/>
    <property type="match status" value="1"/>
</dbReference>
<dbReference type="InterPro" id="IPR057744">
    <property type="entry name" value="OTAase-like"/>
</dbReference>
<evidence type="ECO:0000313" key="2">
    <source>
        <dbReference type="Proteomes" id="UP000249915"/>
    </source>
</evidence>
<dbReference type="CDD" id="cd01299">
    <property type="entry name" value="Met_dep_hydrolase_A"/>
    <property type="match status" value="1"/>
</dbReference>
<dbReference type="EMBL" id="MASW01000002">
    <property type="protein sequence ID" value="PXY27385.1"/>
    <property type="molecule type" value="Genomic_DNA"/>
</dbReference>
<organism evidence="1 2">
    <name type="scientific">Prauserella muralis</name>
    <dbReference type="NCBI Taxonomy" id="588067"/>
    <lineage>
        <taxon>Bacteria</taxon>
        <taxon>Bacillati</taxon>
        <taxon>Actinomycetota</taxon>
        <taxon>Actinomycetes</taxon>
        <taxon>Pseudonocardiales</taxon>
        <taxon>Pseudonocardiaceae</taxon>
        <taxon>Prauserella</taxon>
    </lineage>
</organism>
<protein>
    <submittedName>
        <fullName evidence="1">Amidohydrolase</fullName>
    </submittedName>
</protein>
<dbReference type="AlphaFoldDB" id="A0A2V4B2M1"/>
<dbReference type="Proteomes" id="UP000249915">
    <property type="component" value="Unassembled WGS sequence"/>
</dbReference>
<accession>A0A2V4B2M1</accession>